<feature type="transmembrane region" description="Helical" evidence="5">
    <location>
        <begin position="259"/>
        <end position="276"/>
    </location>
</feature>
<dbReference type="Gene3D" id="1.20.1250.20">
    <property type="entry name" value="MFS general substrate transporter like domains"/>
    <property type="match status" value="1"/>
</dbReference>
<dbReference type="PROSITE" id="PS50850">
    <property type="entry name" value="MFS"/>
    <property type="match status" value="1"/>
</dbReference>
<dbReference type="InterPro" id="IPR020846">
    <property type="entry name" value="MFS_dom"/>
</dbReference>
<dbReference type="PROSITE" id="PS00217">
    <property type="entry name" value="SUGAR_TRANSPORT_2"/>
    <property type="match status" value="1"/>
</dbReference>
<dbReference type="PANTHER" id="PTHR23508">
    <property type="entry name" value="CARBOXYLIC ACID TRANSPORTER PROTEIN HOMOLOG"/>
    <property type="match status" value="1"/>
</dbReference>
<dbReference type="EMBL" id="MUKV01000017">
    <property type="protein sequence ID" value="OQS38023.1"/>
    <property type="molecule type" value="Genomic_DNA"/>
</dbReference>
<feature type="transmembrane region" description="Helical" evidence="5">
    <location>
        <begin position="296"/>
        <end position="315"/>
    </location>
</feature>
<evidence type="ECO:0000256" key="5">
    <source>
        <dbReference type="SAM" id="Phobius"/>
    </source>
</evidence>
<dbReference type="SUPFAM" id="SSF103473">
    <property type="entry name" value="MFS general substrate transporter"/>
    <property type="match status" value="1"/>
</dbReference>
<dbReference type="AlphaFoldDB" id="A0A1W0CTL1"/>
<sequence length="446" mass="46835">MQNKPMDISEFIDDSPLSRYQVMVLTLCFLIVLLDGFDTAAIGYIAPELIGQWGITRSQLAPAFGAGLFGMLVGNFAFGPVADRLGRKRVLLLCTLIFGLGTLTSAQSESIETLALLRFITGIGLGGVLPNCITLSSEYSPARHRMLLVTLSYAGFTAGLALGGGVASQIIPLWGWQGVLVAGGLAPLLLLPFMAWLLPESVCYLAGKPEQEAALRRIVARINPDPHWQSQSFRHENAAASGRASASLLFVAGARARTLLLWLTFFCCLFVFYLLTNWMPTILRDHGYSTAQAARISAMVPLGGAVGGVVMAMLIDRMGARRVLPCLCLLAALALSAVGAALSDGGWLFATVFLVGFSLTGALNNLSILAATLYPTQARATGVSWALAAGRAGSIIGSMTGALLLSTAGSAHGFFAWAAAPVLAGALALFAMARLDAAPAVLKSQT</sequence>
<feature type="transmembrane region" description="Helical" evidence="5">
    <location>
        <begin position="173"/>
        <end position="198"/>
    </location>
</feature>
<feature type="transmembrane region" description="Helical" evidence="5">
    <location>
        <begin position="20"/>
        <end position="46"/>
    </location>
</feature>
<dbReference type="InterPro" id="IPR036259">
    <property type="entry name" value="MFS_trans_sf"/>
</dbReference>
<protein>
    <submittedName>
        <fullName evidence="7">4-hydroxybenzoate transporter</fullName>
    </submittedName>
</protein>
<feature type="transmembrane region" description="Helical" evidence="5">
    <location>
        <begin position="348"/>
        <end position="373"/>
    </location>
</feature>
<feature type="transmembrane region" description="Helical" evidence="5">
    <location>
        <begin position="90"/>
        <end position="108"/>
    </location>
</feature>
<comment type="caution">
    <text evidence="7">The sequence shown here is derived from an EMBL/GenBank/DDBJ whole genome shotgun (WGS) entry which is preliminary data.</text>
</comment>
<dbReference type="CDD" id="cd17365">
    <property type="entry name" value="MFS_PcaK_like"/>
    <property type="match status" value="1"/>
</dbReference>
<accession>A0A1W0CTL1</accession>
<evidence type="ECO:0000256" key="4">
    <source>
        <dbReference type="ARBA" id="ARBA00023136"/>
    </source>
</evidence>
<feature type="transmembrane region" description="Helical" evidence="5">
    <location>
        <begin position="147"/>
        <end position="167"/>
    </location>
</feature>
<dbReference type="GO" id="GO:0005886">
    <property type="term" value="C:plasma membrane"/>
    <property type="evidence" value="ECO:0007669"/>
    <property type="project" value="TreeGrafter"/>
</dbReference>
<evidence type="ECO:0000259" key="6">
    <source>
        <dbReference type="PROSITE" id="PS50850"/>
    </source>
</evidence>
<dbReference type="Pfam" id="PF07690">
    <property type="entry name" value="MFS_1"/>
    <property type="match status" value="1"/>
</dbReference>
<organism evidence="7 8">
    <name type="scientific">Chromobacterium haemolyticum</name>
    <dbReference type="NCBI Taxonomy" id="394935"/>
    <lineage>
        <taxon>Bacteria</taxon>
        <taxon>Pseudomonadati</taxon>
        <taxon>Pseudomonadota</taxon>
        <taxon>Betaproteobacteria</taxon>
        <taxon>Neisseriales</taxon>
        <taxon>Chromobacteriaceae</taxon>
        <taxon>Chromobacterium</taxon>
    </lineage>
</organism>
<reference evidence="7 8" key="1">
    <citation type="submission" date="2017-02" db="EMBL/GenBank/DDBJ databases">
        <title>Chromobacterium haemolyticum H5244.</title>
        <authorList>
            <person name="Gulvik C.A."/>
        </authorList>
    </citation>
    <scope>NUCLEOTIDE SEQUENCE [LARGE SCALE GENOMIC DNA]</scope>
    <source>
        <strain evidence="7 8">H5244</strain>
    </source>
</reference>
<dbReference type="InterPro" id="IPR011701">
    <property type="entry name" value="MFS"/>
</dbReference>
<name>A0A1W0CTL1_9NEIS</name>
<evidence type="ECO:0000256" key="2">
    <source>
        <dbReference type="ARBA" id="ARBA00022692"/>
    </source>
</evidence>
<proteinExistence type="predicted"/>
<dbReference type="GO" id="GO:0046943">
    <property type="term" value="F:carboxylic acid transmembrane transporter activity"/>
    <property type="evidence" value="ECO:0007669"/>
    <property type="project" value="TreeGrafter"/>
</dbReference>
<dbReference type="Proteomes" id="UP000192721">
    <property type="component" value="Unassembled WGS sequence"/>
</dbReference>
<feature type="transmembrane region" description="Helical" evidence="5">
    <location>
        <begin position="385"/>
        <end position="408"/>
    </location>
</feature>
<evidence type="ECO:0000313" key="8">
    <source>
        <dbReference type="Proteomes" id="UP000192721"/>
    </source>
</evidence>
<keyword evidence="2 5" id="KW-0812">Transmembrane</keyword>
<dbReference type="RefSeq" id="WP_081555828.1">
    <property type="nucleotide sequence ID" value="NZ_MUKV01000017.1"/>
</dbReference>
<feature type="transmembrane region" description="Helical" evidence="5">
    <location>
        <begin position="114"/>
        <end position="135"/>
    </location>
</feature>
<evidence type="ECO:0000256" key="3">
    <source>
        <dbReference type="ARBA" id="ARBA00022989"/>
    </source>
</evidence>
<feature type="transmembrane region" description="Helical" evidence="5">
    <location>
        <begin position="414"/>
        <end position="433"/>
    </location>
</feature>
<feature type="transmembrane region" description="Helical" evidence="5">
    <location>
        <begin position="58"/>
        <end position="78"/>
    </location>
</feature>
<keyword evidence="4 5" id="KW-0472">Membrane</keyword>
<keyword evidence="3 5" id="KW-1133">Transmembrane helix</keyword>
<dbReference type="PANTHER" id="PTHR23508:SF10">
    <property type="entry name" value="CARBOXYLIC ACID TRANSPORTER PROTEIN HOMOLOG"/>
    <property type="match status" value="1"/>
</dbReference>
<gene>
    <name evidence="7" type="ORF">B0T45_13515</name>
</gene>
<evidence type="ECO:0000256" key="1">
    <source>
        <dbReference type="ARBA" id="ARBA00004141"/>
    </source>
</evidence>
<comment type="subcellular location">
    <subcellularLocation>
        <location evidence="1">Membrane</location>
        <topology evidence="1">Multi-pass membrane protein</topology>
    </subcellularLocation>
</comment>
<feature type="transmembrane region" description="Helical" evidence="5">
    <location>
        <begin position="322"/>
        <end position="342"/>
    </location>
</feature>
<evidence type="ECO:0000313" key="7">
    <source>
        <dbReference type="EMBL" id="OQS38023.1"/>
    </source>
</evidence>
<feature type="domain" description="Major facilitator superfamily (MFS) profile" evidence="6">
    <location>
        <begin position="24"/>
        <end position="436"/>
    </location>
</feature>
<dbReference type="InterPro" id="IPR005829">
    <property type="entry name" value="Sugar_transporter_CS"/>
</dbReference>